<dbReference type="RefSeq" id="WP_011946127.1">
    <property type="nucleotide sequence ID" value="NZ_CAAAIY010000007.1"/>
</dbReference>
<dbReference type="PATRIC" id="fig|447.4.peg.3657"/>
<dbReference type="AlphaFoldDB" id="A0A0W0RBI2"/>
<dbReference type="Proteomes" id="UP000054695">
    <property type="component" value="Unassembled WGS sequence"/>
</dbReference>
<gene>
    <name evidence="1" type="ORF">Lboz_3417</name>
</gene>
<protein>
    <submittedName>
        <fullName evidence="1">Uncharacterized protein</fullName>
    </submittedName>
</protein>
<dbReference type="STRING" id="447.Lboz_3417"/>
<sequence length="73" mass="8334">MPTKNPRINITFEESTAGLLAYLAELEHKSISGLAKELIMEALERREDKVLSAIAEFRDHATVKRVKHDDAWK</sequence>
<reference evidence="1 2" key="1">
    <citation type="submission" date="2015-11" db="EMBL/GenBank/DDBJ databases">
        <title>Genomic analysis of 38 Legionella species identifies large and diverse effector repertoires.</title>
        <authorList>
            <person name="Burstein D."/>
            <person name="Amaro F."/>
            <person name="Zusman T."/>
            <person name="Lifshitz Z."/>
            <person name="Cohen O."/>
            <person name="Gilbert J.A."/>
            <person name="Pupko T."/>
            <person name="Shuman H.A."/>
            <person name="Segal G."/>
        </authorList>
    </citation>
    <scope>NUCLEOTIDE SEQUENCE [LARGE SCALE GENOMIC DNA]</scope>
    <source>
        <strain evidence="1 2">WIGA</strain>
    </source>
</reference>
<dbReference type="EMBL" id="LNXU01000056">
    <property type="protein sequence ID" value="KTC68432.1"/>
    <property type="molecule type" value="Genomic_DNA"/>
</dbReference>
<name>A0A0W0RBI2_LEGBO</name>
<organism evidence="1 2">
    <name type="scientific">Legionella bozemanae</name>
    <name type="common">Fluoribacter bozemanae</name>
    <dbReference type="NCBI Taxonomy" id="447"/>
    <lineage>
        <taxon>Bacteria</taxon>
        <taxon>Pseudomonadati</taxon>
        <taxon>Pseudomonadota</taxon>
        <taxon>Gammaproteobacteria</taxon>
        <taxon>Legionellales</taxon>
        <taxon>Legionellaceae</taxon>
        <taxon>Legionella</taxon>
    </lineage>
</organism>
<dbReference type="OrthoDB" id="5642944at2"/>
<proteinExistence type="predicted"/>
<keyword evidence="2" id="KW-1185">Reference proteome</keyword>
<comment type="caution">
    <text evidence="1">The sequence shown here is derived from an EMBL/GenBank/DDBJ whole genome shotgun (WGS) entry which is preliminary data.</text>
</comment>
<evidence type="ECO:0000313" key="1">
    <source>
        <dbReference type="EMBL" id="KTC68432.1"/>
    </source>
</evidence>
<evidence type="ECO:0000313" key="2">
    <source>
        <dbReference type="Proteomes" id="UP000054695"/>
    </source>
</evidence>
<accession>A0A0W0RBI2</accession>